<sequence length="56" mass="6168">MTTQRRHHAPISGEDLYRRVIEAAQSGKRLPAGALLDADNYADFIRAMTNANGIGR</sequence>
<name>A0A930LBL3_9MICC</name>
<dbReference type="RefSeq" id="WP_303976129.1">
    <property type="nucleotide sequence ID" value="NZ_JABZXR010000043.1"/>
</dbReference>
<evidence type="ECO:0000313" key="2">
    <source>
        <dbReference type="Proteomes" id="UP000756427"/>
    </source>
</evidence>
<reference evidence="1" key="1">
    <citation type="submission" date="2020-04" db="EMBL/GenBank/DDBJ databases">
        <title>Deep metagenomics examines the oral microbiome during advanced dental caries in children, revealing novel taxa and co-occurrences with host molecules.</title>
        <authorList>
            <person name="Baker J.L."/>
            <person name="Morton J.T."/>
            <person name="Dinis M."/>
            <person name="Alvarez R."/>
            <person name="Tran N.C."/>
            <person name="Knight R."/>
            <person name="Edlund A."/>
        </authorList>
    </citation>
    <scope>NUCLEOTIDE SEQUENCE</scope>
    <source>
        <strain evidence="1">JCVI_44_bin.2</strain>
    </source>
</reference>
<comment type="caution">
    <text evidence="1">The sequence shown here is derived from an EMBL/GenBank/DDBJ whole genome shotgun (WGS) entry which is preliminary data.</text>
</comment>
<proteinExistence type="predicted"/>
<gene>
    <name evidence="1" type="ORF">HXO64_07790</name>
</gene>
<dbReference type="Proteomes" id="UP000756427">
    <property type="component" value="Unassembled WGS sequence"/>
</dbReference>
<evidence type="ECO:0000313" key="1">
    <source>
        <dbReference type="EMBL" id="MBF1664437.1"/>
    </source>
</evidence>
<organism evidence="1 2">
    <name type="scientific">Rothia mucilaginosa</name>
    <dbReference type="NCBI Taxonomy" id="43675"/>
    <lineage>
        <taxon>Bacteria</taxon>
        <taxon>Bacillati</taxon>
        <taxon>Actinomycetota</taxon>
        <taxon>Actinomycetes</taxon>
        <taxon>Micrococcales</taxon>
        <taxon>Micrococcaceae</taxon>
        <taxon>Rothia</taxon>
    </lineage>
</organism>
<dbReference type="AlphaFoldDB" id="A0A930LBL3"/>
<dbReference type="EMBL" id="JABZXR010000043">
    <property type="protein sequence ID" value="MBF1664437.1"/>
    <property type="molecule type" value="Genomic_DNA"/>
</dbReference>
<protein>
    <submittedName>
        <fullName evidence="1">Uncharacterized protein</fullName>
    </submittedName>
</protein>
<accession>A0A930LBL3</accession>